<evidence type="ECO:0000256" key="2">
    <source>
        <dbReference type="ARBA" id="ARBA00023125"/>
    </source>
</evidence>
<dbReference type="CDD" id="cd03137">
    <property type="entry name" value="GATase1_AraC_1"/>
    <property type="match status" value="1"/>
</dbReference>
<evidence type="ECO:0000259" key="4">
    <source>
        <dbReference type="PROSITE" id="PS01124"/>
    </source>
</evidence>
<dbReference type="Pfam" id="PF01965">
    <property type="entry name" value="DJ-1_PfpI"/>
    <property type="match status" value="1"/>
</dbReference>
<reference evidence="5 6" key="1">
    <citation type="submission" date="2020-01" db="EMBL/GenBank/DDBJ databases">
        <title>Herbidospora sp. NEAU-GS84 nov., a novel actinomycete isolated from soil.</title>
        <authorList>
            <person name="Han L."/>
        </authorList>
    </citation>
    <scope>NUCLEOTIDE SEQUENCE [LARGE SCALE GENOMIC DNA]</scope>
    <source>
        <strain evidence="5 6">NEAU-GS84</strain>
    </source>
</reference>
<dbReference type="SUPFAM" id="SSF46689">
    <property type="entry name" value="Homeodomain-like"/>
    <property type="match status" value="2"/>
</dbReference>
<dbReference type="InterPro" id="IPR002818">
    <property type="entry name" value="DJ-1/PfpI"/>
</dbReference>
<dbReference type="PANTHER" id="PTHR43130">
    <property type="entry name" value="ARAC-FAMILY TRANSCRIPTIONAL REGULATOR"/>
    <property type="match status" value="1"/>
</dbReference>
<dbReference type="EMBL" id="WXEW01000010">
    <property type="protein sequence ID" value="NAS26410.1"/>
    <property type="molecule type" value="Genomic_DNA"/>
</dbReference>
<dbReference type="InterPro" id="IPR029062">
    <property type="entry name" value="Class_I_gatase-like"/>
</dbReference>
<dbReference type="SMART" id="SM00342">
    <property type="entry name" value="HTH_ARAC"/>
    <property type="match status" value="1"/>
</dbReference>
<proteinExistence type="predicted"/>
<evidence type="ECO:0000256" key="3">
    <source>
        <dbReference type="ARBA" id="ARBA00023163"/>
    </source>
</evidence>
<keyword evidence="2" id="KW-0238">DNA-binding</keyword>
<sequence>MNHRVGFVVFDGVTLLDVSGPAEVLHQAGQAGRPYELVLVSASGGQVTTSTGLPLSGVVTAAEAGPVDTVLVAGGDLLAERPLDPGLLATARTLASGATRVASVCTGAFVLAELGLLDGRRATTHWRHAGVLARRHPLVRVEPDAIHVRDGRFVTSAGISAGIDLTLALVEDDHGAEAARRIARELVVFLQRPGGQSQFTAATTPPAGHDVLRVLIDSVLADPAADHGLPAMAAAAAVSTRHLTRLFHTELGTTPARWVERVRLEHAQRLLLDGHSVTAAARDSGLGSDETLRRVFDRHLGITPTAYRQRFATTTTRNG</sequence>
<dbReference type="PROSITE" id="PS00041">
    <property type="entry name" value="HTH_ARAC_FAMILY_1"/>
    <property type="match status" value="1"/>
</dbReference>
<dbReference type="InterPro" id="IPR018062">
    <property type="entry name" value="HTH_AraC-typ_CS"/>
</dbReference>
<dbReference type="InterPro" id="IPR052158">
    <property type="entry name" value="INH-QAR"/>
</dbReference>
<dbReference type="PROSITE" id="PS01124">
    <property type="entry name" value="HTH_ARAC_FAMILY_2"/>
    <property type="match status" value="1"/>
</dbReference>
<dbReference type="GO" id="GO:0003700">
    <property type="term" value="F:DNA-binding transcription factor activity"/>
    <property type="evidence" value="ECO:0007669"/>
    <property type="project" value="InterPro"/>
</dbReference>
<feature type="domain" description="HTH araC/xylS-type" evidence="4">
    <location>
        <begin position="210"/>
        <end position="310"/>
    </location>
</feature>
<gene>
    <name evidence="5" type="ORF">GT755_32635</name>
</gene>
<dbReference type="InterPro" id="IPR009057">
    <property type="entry name" value="Homeodomain-like_sf"/>
</dbReference>
<dbReference type="GO" id="GO:0043565">
    <property type="term" value="F:sequence-specific DNA binding"/>
    <property type="evidence" value="ECO:0007669"/>
    <property type="project" value="InterPro"/>
</dbReference>
<dbReference type="PANTHER" id="PTHR43130:SF3">
    <property type="entry name" value="HTH-TYPE TRANSCRIPTIONAL REGULATOR RV1931C"/>
    <property type="match status" value="1"/>
</dbReference>
<keyword evidence="3" id="KW-0804">Transcription</keyword>
<dbReference type="Gene3D" id="1.10.10.60">
    <property type="entry name" value="Homeodomain-like"/>
    <property type="match status" value="1"/>
</dbReference>
<protein>
    <submittedName>
        <fullName evidence="5">Helix-turn-helix domain-containing protein</fullName>
    </submittedName>
</protein>
<dbReference type="InterPro" id="IPR018060">
    <property type="entry name" value="HTH_AraC"/>
</dbReference>
<comment type="caution">
    <text evidence="5">The sequence shown here is derived from an EMBL/GenBank/DDBJ whole genome shotgun (WGS) entry which is preliminary data.</text>
</comment>
<dbReference type="RefSeq" id="WP_161483388.1">
    <property type="nucleotide sequence ID" value="NZ_WXEW01000010.1"/>
</dbReference>
<dbReference type="Pfam" id="PF12833">
    <property type="entry name" value="HTH_18"/>
    <property type="match status" value="1"/>
</dbReference>
<keyword evidence="1" id="KW-0805">Transcription regulation</keyword>
<keyword evidence="6" id="KW-1185">Reference proteome</keyword>
<evidence type="ECO:0000256" key="1">
    <source>
        <dbReference type="ARBA" id="ARBA00023015"/>
    </source>
</evidence>
<dbReference type="Proteomes" id="UP000479526">
    <property type="component" value="Unassembled WGS sequence"/>
</dbReference>
<evidence type="ECO:0000313" key="6">
    <source>
        <dbReference type="Proteomes" id="UP000479526"/>
    </source>
</evidence>
<name>A0A7C9N4N6_9ACTN</name>
<dbReference type="Gene3D" id="3.40.50.880">
    <property type="match status" value="1"/>
</dbReference>
<dbReference type="SUPFAM" id="SSF52317">
    <property type="entry name" value="Class I glutamine amidotransferase-like"/>
    <property type="match status" value="1"/>
</dbReference>
<evidence type="ECO:0000313" key="5">
    <source>
        <dbReference type="EMBL" id="NAS26410.1"/>
    </source>
</evidence>
<accession>A0A7C9N4N6</accession>
<dbReference type="AlphaFoldDB" id="A0A7C9N4N6"/>
<organism evidence="5 6">
    <name type="scientific">Herbidospora solisilvae</name>
    <dbReference type="NCBI Taxonomy" id="2696284"/>
    <lineage>
        <taxon>Bacteria</taxon>
        <taxon>Bacillati</taxon>
        <taxon>Actinomycetota</taxon>
        <taxon>Actinomycetes</taxon>
        <taxon>Streptosporangiales</taxon>
        <taxon>Streptosporangiaceae</taxon>
        <taxon>Herbidospora</taxon>
    </lineage>
</organism>